<keyword evidence="5" id="KW-0732">Signal</keyword>
<feature type="transmembrane region" description="Helical" evidence="9">
    <location>
        <begin position="201"/>
        <end position="218"/>
    </location>
</feature>
<comment type="similarity">
    <text evidence="2">Belongs to the EMC10 family.</text>
</comment>
<evidence type="ECO:0000256" key="2">
    <source>
        <dbReference type="ARBA" id="ARBA00007695"/>
    </source>
</evidence>
<reference evidence="10 11" key="1">
    <citation type="journal article" date="2016" name="Nat. Commun.">
        <title>Extremotolerant tardigrade genome and improved radiotolerance of human cultured cells by tardigrade-unique protein.</title>
        <authorList>
            <person name="Hashimoto T."/>
            <person name="Horikawa D.D."/>
            <person name="Saito Y."/>
            <person name="Kuwahara H."/>
            <person name="Kozuka-Hata H."/>
            <person name="Shin-I T."/>
            <person name="Minakuchi Y."/>
            <person name="Ohishi K."/>
            <person name="Motoyama A."/>
            <person name="Aizu T."/>
            <person name="Enomoto A."/>
            <person name="Kondo K."/>
            <person name="Tanaka S."/>
            <person name="Hara Y."/>
            <person name="Koshikawa S."/>
            <person name="Sagara H."/>
            <person name="Miura T."/>
            <person name="Yokobori S."/>
            <person name="Miyagawa K."/>
            <person name="Suzuki Y."/>
            <person name="Kubo T."/>
            <person name="Oyama M."/>
            <person name="Kohara Y."/>
            <person name="Fujiyama A."/>
            <person name="Arakawa K."/>
            <person name="Katayama T."/>
            <person name="Toyoda A."/>
            <person name="Kunieda T."/>
        </authorList>
    </citation>
    <scope>NUCLEOTIDE SEQUENCE [LARGE SCALE GENOMIC DNA]</scope>
    <source>
        <strain evidence="10 11">YOKOZUNA-1</strain>
    </source>
</reference>
<dbReference type="GO" id="GO:0005789">
    <property type="term" value="C:endoplasmic reticulum membrane"/>
    <property type="evidence" value="ECO:0007669"/>
    <property type="project" value="UniProtKB-SubCell"/>
</dbReference>
<comment type="subcellular location">
    <subcellularLocation>
        <location evidence="1">Endoplasmic reticulum membrane</location>
        <topology evidence="1">Single-pass type I membrane protein</topology>
    </subcellularLocation>
</comment>
<dbReference type="EMBL" id="BDGG01000002">
    <property type="protein sequence ID" value="GAU94065.1"/>
    <property type="molecule type" value="Genomic_DNA"/>
</dbReference>
<dbReference type="Proteomes" id="UP000186922">
    <property type="component" value="Unassembled WGS sequence"/>
</dbReference>
<evidence type="ECO:0000313" key="10">
    <source>
        <dbReference type="EMBL" id="GAU94065.1"/>
    </source>
</evidence>
<dbReference type="PANTHER" id="PTHR21397">
    <property type="entry name" value="CHROMATIN COMPLEXES SUBUNIT BAP18-RELATED"/>
    <property type="match status" value="1"/>
</dbReference>
<evidence type="ECO:0000256" key="5">
    <source>
        <dbReference type="ARBA" id="ARBA00022729"/>
    </source>
</evidence>
<keyword evidence="11" id="KW-1185">Reference proteome</keyword>
<evidence type="ECO:0000256" key="8">
    <source>
        <dbReference type="ARBA" id="ARBA00023136"/>
    </source>
</evidence>
<accession>A0A1D1V089</accession>
<gene>
    <name evidence="10" type="primary">RvY_05906-1</name>
    <name evidence="10" type="synonym">RvY_05906.1</name>
    <name evidence="10" type="ORF">RvY_05906</name>
</gene>
<dbReference type="Pfam" id="PF21203">
    <property type="entry name" value="ECM10"/>
    <property type="match status" value="1"/>
</dbReference>
<keyword evidence="8 9" id="KW-0472">Membrane</keyword>
<evidence type="ECO:0000256" key="4">
    <source>
        <dbReference type="ARBA" id="ARBA00022692"/>
    </source>
</evidence>
<evidence type="ECO:0000256" key="1">
    <source>
        <dbReference type="ARBA" id="ARBA00004115"/>
    </source>
</evidence>
<evidence type="ECO:0000313" key="11">
    <source>
        <dbReference type="Proteomes" id="UP000186922"/>
    </source>
</evidence>
<protein>
    <recommendedName>
        <fullName evidence="3">ER membrane protein complex subunit 10</fullName>
    </recommendedName>
</protein>
<sequence>MMEYPLKYAQICMVLGSLFQAYAQDIAKAVSISHCLESEIKLQCEKLTEFSIQSLRINQTQTFSHTLTPAERNQIERASNKNELYFIRAKLDNERDSTYIQSFCKATDIVDSSFVLGVILNVDAFGRPYAVEVGPVDPADRRLLLLPEEPSDGTLLGLVTVLGSQSAPTPDVEGYRKKLQREQAEKKAAESSDNRSFLSKYWMYIVPVVLFMLFSGGMQGGPQGGG</sequence>
<organism evidence="10 11">
    <name type="scientific">Ramazzottius varieornatus</name>
    <name type="common">Water bear</name>
    <name type="synonym">Tardigrade</name>
    <dbReference type="NCBI Taxonomy" id="947166"/>
    <lineage>
        <taxon>Eukaryota</taxon>
        <taxon>Metazoa</taxon>
        <taxon>Ecdysozoa</taxon>
        <taxon>Tardigrada</taxon>
        <taxon>Eutardigrada</taxon>
        <taxon>Parachela</taxon>
        <taxon>Hypsibioidea</taxon>
        <taxon>Ramazzottiidae</taxon>
        <taxon>Ramazzottius</taxon>
    </lineage>
</organism>
<dbReference type="AlphaFoldDB" id="A0A1D1V089"/>
<dbReference type="STRING" id="947166.A0A1D1V089"/>
<dbReference type="OrthoDB" id="1894652at2759"/>
<proteinExistence type="inferred from homology"/>
<keyword evidence="7 9" id="KW-1133">Transmembrane helix</keyword>
<evidence type="ECO:0000256" key="6">
    <source>
        <dbReference type="ARBA" id="ARBA00022824"/>
    </source>
</evidence>
<comment type="caution">
    <text evidence="10">The sequence shown here is derived from an EMBL/GenBank/DDBJ whole genome shotgun (WGS) entry which is preliminary data.</text>
</comment>
<evidence type="ECO:0000256" key="3">
    <source>
        <dbReference type="ARBA" id="ARBA00020105"/>
    </source>
</evidence>
<dbReference type="PANTHER" id="PTHR21397:SF4">
    <property type="entry name" value="ER MEMBRANE PROTEIN COMPLEX SUBUNIT 10"/>
    <property type="match status" value="1"/>
</dbReference>
<name>A0A1D1V089_RAMVA</name>
<evidence type="ECO:0000256" key="9">
    <source>
        <dbReference type="SAM" id="Phobius"/>
    </source>
</evidence>
<keyword evidence="4 9" id="KW-0812">Transmembrane</keyword>
<keyword evidence="6" id="KW-0256">Endoplasmic reticulum</keyword>
<evidence type="ECO:0000256" key="7">
    <source>
        <dbReference type="ARBA" id="ARBA00022989"/>
    </source>
</evidence>
<dbReference type="CDD" id="cd22209">
    <property type="entry name" value="EMC10"/>
    <property type="match status" value="1"/>
</dbReference>